<feature type="compositionally biased region" description="Acidic residues" evidence="1">
    <location>
        <begin position="962"/>
        <end position="975"/>
    </location>
</feature>
<evidence type="ECO:0000313" key="3">
    <source>
        <dbReference type="Proteomes" id="UP000320762"/>
    </source>
</evidence>
<reference evidence="2 3" key="1">
    <citation type="journal article" date="2019" name="New Phytol.">
        <title>Comparative genomics reveals unique wood-decay strategies and fruiting body development in the Schizophyllaceae.</title>
        <authorList>
            <person name="Almasi E."/>
            <person name="Sahu N."/>
            <person name="Krizsan K."/>
            <person name="Balint B."/>
            <person name="Kovacs G.M."/>
            <person name="Kiss B."/>
            <person name="Cseklye J."/>
            <person name="Drula E."/>
            <person name="Henrissat B."/>
            <person name="Nagy I."/>
            <person name="Chovatia M."/>
            <person name="Adam C."/>
            <person name="LaButti K."/>
            <person name="Lipzen A."/>
            <person name="Riley R."/>
            <person name="Grigoriev I.V."/>
            <person name="Nagy L.G."/>
        </authorList>
    </citation>
    <scope>NUCLEOTIDE SEQUENCE [LARGE SCALE GENOMIC DNA]</scope>
    <source>
        <strain evidence="2 3">NL-1724</strain>
    </source>
</reference>
<organism evidence="2 3">
    <name type="scientific">Schizophyllum amplum</name>
    <dbReference type="NCBI Taxonomy" id="97359"/>
    <lineage>
        <taxon>Eukaryota</taxon>
        <taxon>Fungi</taxon>
        <taxon>Dikarya</taxon>
        <taxon>Basidiomycota</taxon>
        <taxon>Agaricomycotina</taxon>
        <taxon>Agaricomycetes</taxon>
        <taxon>Agaricomycetidae</taxon>
        <taxon>Agaricales</taxon>
        <taxon>Schizophyllaceae</taxon>
        <taxon>Schizophyllum</taxon>
    </lineage>
</organism>
<feature type="region of interest" description="Disordered" evidence="1">
    <location>
        <begin position="941"/>
        <end position="975"/>
    </location>
</feature>
<sequence length="975" mass="109051">MICPLIMEFLSRNIPGSHPYYDALYATATHPCNSSSASSRLLPRRAVVASLLTFPINLLKEFGHSEDAPGALGTVNQNSSTEGILSHFHATATDRSSIANKDQIAVETSSQLSDGSVFAAVRAEHAADVREQAFLDAHLLEPHCGHQDIPVALFCIAPYDEIYSAMSSALMQRRVLGIHAPLLGFTCTCDSWAVQLIVGWTSTNQDHDCSDVHFAHAPARHGQDRGLGVFDLTCDVSADALIQFLMQNCGRMRSEITAAQSGAGRVREHLCEPCYHSWRVDMRKGKGEGDNKTYCTIKDVAKWREECSLSTVTDIVHLREIPSGGASILHENSRLNELRHTLLILEFMDLDECYHPLVYSENREWEDISLLLTREAPSADAKTLEILAENKVQPHAWPSPDVPANFASGDMLRSIHNDYLLFLDLGFSEASRAINHDVALSAEEIRVLLEYGTEVACEKELRTSFHLPNLKGAEDLQTDIIRILPLLRQVSEDARAEKGACSRLPWETLLAVCFDGATNSSSDALVLSERSVPFPCSSLFADVLAERFTERRCATLAKYQDMADGTLTLRHSYSAIVAEPTAPGWLHKSKLAQAKLTKDEYERRVDLISDWREKHTTPERDVRIEVRVLEAQSSDICDAVAFVTIPGVLDVDERDDNALRQLEDFRIIGKYAPKPIRYCGGEDSEDPGVPTEGCYVVKDPVLQEVRRTIANTRHAEGTAASNFFPEESPLSARADPSRAISAVLGSESVGTSCNDARANGINSIQLPSLWLEDRMRHGSFMEAFSQARFRILSSVRFYATFGIYDLVVFALATSGSCAHLLCGWGTKPTDDEHHADVVTNIADVNCPVWDLRDSLQAIRFCAFLLRLRNFHTRKICEAFEARKTSFAQAWRADPTARRFQWTIKHQQADSSVMDEIRAERDRQFERFEDVRRDIERVKQEMDDMEETVELQDLQETWPGSPEPEELWDQDSDSDS</sequence>
<proteinExistence type="predicted"/>
<gene>
    <name evidence="2" type="ORF">BD626DRAFT_581318</name>
</gene>
<evidence type="ECO:0000313" key="2">
    <source>
        <dbReference type="EMBL" id="TRM68581.1"/>
    </source>
</evidence>
<dbReference type="OrthoDB" id="2919059at2759"/>
<dbReference type="AlphaFoldDB" id="A0A550CUW5"/>
<evidence type="ECO:0000256" key="1">
    <source>
        <dbReference type="SAM" id="MobiDB-lite"/>
    </source>
</evidence>
<dbReference type="STRING" id="97359.A0A550CUW5"/>
<dbReference type="Proteomes" id="UP000320762">
    <property type="component" value="Unassembled WGS sequence"/>
</dbReference>
<comment type="caution">
    <text evidence="2">The sequence shown here is derived from an EMBL/GenBank/DDBJ whole genome shotgun (WGS) entry which is preliminary data.</text>
</comment>
<name>A0A550CUW5_9AGAR</name>
<accession>A0A550CUW5</accession>
<keyword evidence="3" id="KW-1185">Reference proteome</keyword>
<protein>
    <submittedName>
        <fullName evidence="2">Uncharacterized protein</fullName>
    </submittedName>
</protein>
<dbReference type="EMBL" id="VDMD01000002">
    <property type="protein sequence ID" value="TRM68581.1"/>
    <property type="molecule type" value="Genomic_DNA"/>
</dbReference>